<dbReference type="Proteomes" id="UP000823904">
    <property type="component" value="Unassembled WGS sequence"/>
</dbReference>
<dbReference type="SUPFAM" id="SSF52218">
    <property type="entry name" value="Flavoproteins"/>
    <property type="match status" value="1"/>
</dbReference>
<dbReference type="InterPro" id="IPR001226">
    <property type="entry name" value="Flavodoxin_CS"/>
</dbReference>
<proteinExistence type="predicted"/>
<evidence type="ECO:0000259" key="1">
    <source>
        <dbReference type="Pfam" id="PF12641"/>
    </source>
</evidence>
<dbReference type="PROSITE" id="PS00201">
    <property type="entry name" value="FLAVODOXIN"/>
    <property type="match status" value="1"/>
</dbReference>
<dbReference type="Gene3D" id="3.40.50.360">
    <property type="match status" value="1"/>
</dbReference>
<accession>A0A9D2T9I8</accession>
<dbReference type="EMBL" id="DWWD01000026">
    <property type="protein sequence ID" value="HJC50311.1"/>
    <property type="molecule type" value="Genomic_DNA"/>
</dbReference>
<dbReference type="InterPro" id="IPR008254">
    <property type="entry name" value="Flavodoxin/NO_synth"/>
</dbReference>
<evidence type="ECO:0000313" key="2">
    <source>
        <dbReference type="EMBL" id="HJC50311.1"/>
    </source>
</evidence>
<dbReference type="InterPro" id="IPR054633">
    <property type="entry name" value="BilS"/>
</dbReference>
<organism evidence="2 3">
    <name type="scientific">Candidatus Anaerostipes avistercoris</name>
    <dbReference type="NCBI Taxonomy" id="2838462"/>
    <lineage>
        <taxon>Bacteria</taxon>
        <taxon>Bacillati</taxon>
        <taxon>Bacillota</taxon>
        <taxon>Clostridia</taxon>
        <taxon>Lachnospirales</taxon>
        <taxon>Lachnospiraceae</taxon>
        <taxon>Anaerostipes</taxon>
    </lineage>
</organism>
<reference evidence="2" key="2">
    <citation type="submission" date="2021-04" db="EMBL/GenBank/DDBJ databases">
        <authorList>
            <person name="Gilroy R."/>
        </authorList>
    </citation>
    <scope>NUCLEOTIDE SEQUENCE</scope>
    <source>
        <strain evidence="2">ChiSjej3B21-8574</strain>
    </source>
</reference>
<gene>
    <name evidence="2" type="ORF">H9754_07040</name>
</gene>
<sequence length="168" mass="18916">MKYSIVYSSRTGNTKLLAEQIKTILPEESLISSGQPSDEAAEADLIFLGFWTDKGCCDETLSAFLRTLNGRKIFLFGTAGFGQSETYFQKILSRVRELIPASCQVIGSFMCQGKMPVSVRKRYEGLMEQDPEKARALIANFDQALTHPDQNDLQRLTEKIRELHLDSN</sequence>
<feature type="domain" description="Flavodoxin-like" evidence="1">
    <location>
        <begin position="5"/>
        <end position="158"/>
    </location>
</feature>
<evidence type="ECO:0000313" key="3">
    <source>
        <dbReference type="Proteomes" id="UP000823904"/>
    </source>
</evidence>
<dbReference type="GO" id="GO:0010181">
    <property type="term" value="F:FMN binding"/>
    <property type="evidence" value="ECO:0007669"/>
    <property type="project" value="InterPro"/>
</dbReference>
<dbReference type="GO" id="GO:0016651">
    <property type="term" value="F:oxidoreductase activity, acting on NAD(P)H"/>
    <property type="evidence" value="ECO:0007669"/>
    <property type="project" value="UniProtKB-ARBA"/>
</dbReference>
<dbReference type="GO" id="GO:0009055">
    <property type="term" value="F:electron transfer activity"/>
    <property type="evidence" value="ECO:0007669"/>
    <property type="project" value="InterPro"/>
</dbReference>
<dbReference type="Pfam" id="PF12641">
    <property type="entry name" value="Flavodoxin_3"/>
    <property type="match status" value="1"/>
</dbReference>
<name>A0A9D2T9I8_9FIRM</name>
<reference evidence="2" key="1">
    <citation type="journal article" date="2021" name="PeerJ">
        <title>Extensive microbial diversity within the chicken gut microbiome revealed by metagenomics and culture.</title>
        <authorList>
            <person name="Gilroy R."/>
            <person name="Ravi A."/>
            <person name="Getino M."/>
            <person name="Pursley I."/>
            <person name="Horton D.L."/>
            <person name="Alikhan N.F."/>
            <person name="Baker D."/>
            <person name="Gharbi K."/>
            <person name="Hall N."/>
            <person name="Watson M."/>
            <person name="Adriaenssens E.M."/>
            <person name="Foster-Nyarko E."/>
            <person name="Jarju S."/>
            <person name="Secka A."/>
            <person name="Antonio M."/>
            <person name="Oren A."/>
            <person name="Chaudhuri R.R."/>
            <person name="La Ragione R."/>
            <person name="Hildebrand F."/>
            <person name="Pallen M.J."/>
        </authorList>
    </citation>
    <scope>NUCLEOTIDE SEQUENCE</scope>
    <source>
        <strain evidence="2">ChiSjej3B21-8574</strain>
    </source>
</reference>
<dbReference type="NCBIfam" id="NF045594">
    <property type="entry name" value="flavodox_BilS"/>
    <property type="match status" value="1"/>
</dbReference>
<dbReference type="AlphaFoldDB" id="A0A9D2T9I8"/>
<dbReference type="InterPro" id="IPR029039">
    <property type="entry name" value="Flavoprotein-like_sf"/>
</dbReference>
<comment type="caution">
    <text evidence="2">The sequence shown here is derived from an EMBL/GenBank/DDBJ whole genome shotgun (WGS) entry which is preliminary data.</text>
</comment>
<protein>
    <submittedName>
        <fullName evidence="2">Flavodoxin family protein</fullName>
    </submittedName>
</protein>